<dbReference type="eggNOG" id="COG0189">
    <property type="taxonomic scope" value="Bacteria"/>
</dbReference>
<dbReference type="InterPro" id="IPR026838">
    <property type="entry name" value="YheC/D"/>
</dbReference>
<dbReference type="AlphaFoldDB" id="A0A0A3IHH4"/>
<evidence type="ECO:0008006" key="3">
    <source>
        <dbReference type="Google" id="ProtNLM"/>
    </source>
</evidence>
<evidence type="ECO:0000313" key="2">
    <source>
        <dbReference type="Proteomes" id="UP000030437"/>
    </source>
</evidence>
<keyword evidence="2" id="KW-1185">Reference proteome</keyword>
<organism evidence="1 2">
    <name type="scientific">Lysinibacillus odysseyi 34hs-1 = NBRC 100172</name>
    <dbReference type="NCBI Taxonomy" id="1220589"/>
    <lineage>
        <taxon>Bacteria</taxon>
        <taxon>Bacillati</taxon>
        <taxon>Bacillota</taxon>
        <taxon>Bacilli</taxon>
        <taxon>Bacillales</taxon>
        <taxon>Bacillaceae</taxon>
        <taxon>Lysinibacillus</taxon>
    </lineage>
</organism>
<dbReference type="EMBL" id="JPVP01000059">
    <property type="protein sequence ID" value="KGR82925.1"/>
    <property type="molecule type" value="Genomic_DNA"/>
</dbReference>
<dbReference type="SUPFAM" id="SSF56059">
    <property type="entry name" value="Glutathione synthetase ATP-binding domain-like"/>
    <property type="match status" value="1"/>
</dbReference>
<name>A0A0A3IHH4_9BACI</name>
<reference evidence="1 2" key="1">
    <citation type="submission" date="2014-02" db="EMBL/GenBank/DDBJ databases">
        <title>Draft genome sequence of Lysinibacillus odysseyi NBRC 100172.</title>
        <authorList>
            <person name="Zhang F."/>
            <person name="Wang G."/>
            <person name="Zhang L."/>
        </authorList>
    </citation>
    <scope>NUCLEOTIDE SEQUENCE [LARGE SCALE GENOMIC DNA]</scope>
    <source>
        <strain evidence="1 2">NBRC 100172</strain>
    </source>
</reference>
<accession>A0A0A3IHH4</accession>
<sequence>MTINPDIQQKYVYLNSQTLERIDPEAEEITLHFGQLQKNLKIVIDNELEAGEIIIPQNLTKLISIPSLPYEYYFINNHLHLGPVIGMIVYTRYMNDPSQQLQRFADYENIKGLIYLFFPKTIDKWNKTISGCYYDPEKNSFVDGVFPFPNVIFNRIPLRKSRYDYLKKEIGDKIFNYPYGNTDKFDFWKLMYKQPVIKNYLPKTKKLENVTGVLKALEYSDSVYLKPVSMAGGNGIFHLKKMDDGYKWTDIEGKTVDVKDKKGLSEILRKQLIPKKEYIIQEEILTFNKDQNKLDFRIYLQKDYSKKWRYSGLETKVGKKDSIIANSQNREKIIPGEQALREFYGLSKEEAKRKVEEITNVCILTLKVMEAKGYKLGDACLDLVMDKNKKFWILEVQINYAAEIKAFRDEGERRILPFILPTPFEYAKALADF</sequence>
<comment type="caution">
    <text evidence="1">The sequence shown here is derived from an EMBL/GenBank/DDBJ whole genome shotgun (WGS) entry which is preliminary data.</text>
</comment>
<proteinExistence type="predicted"/>
<protein>
    <recommendedName>
        <fullName evidence="3">ATP-grasp domain-containing protein</fullName>
    </recommendedName>
</protein>
<dbReference type="Proteomes" id="UP000030437">
    <property type="component" value="Unassembled WGS sequence"/>
</dbReference>
<dbReference type="Pfam" id="PF14398">
    <property type="entry name" value="ATPgrasp_YheCD"/>
    <property type="match status" value="1"/>
</dbReference>
<evidence type="ECO:0000313" key="1">
    <source>
        <dbReference type="EMBL" id="KGR82925.1"/>
    </source>
</evidence>
<gene>
    <name evidence="1" type="ORF">CD32_17580</name>
</gene>